<feature type="compositionally biased region" description="Low complexity" evidence="2">
    <location>
        <begin position="531"/>
        <end position="542"/>
    </location>
</feature>
<dbReference type="GO" id="GO:0004519">
    <property type="term" value="F:endonuclease activity"/>
    <property type="evidence" value="ECO:0007669"/>
    <property type="project" value="InterPro"/>
</dbReference>
<protein>
    <recommendedName>
        <fullName evidence="3">HNH nuclease domain-containing protein</fullName>
    </recommendedName>
</protein>
<gene>
    <name evidence="4" type="ORF">KTU01_03970</name>
</gene>
<evidence type="ECO:0000256" key="2">
    <source>
        <dbReference type="SAM" id="MobiDB-lite"/>
    </source>
</evidence>
<proteinExistence type="inferred from homology"/>
<dbReference type="Gene3D" id="1.10.30.50">
    <property type="match status" value="1"/>
</dbReference>
<dbReference type="GO" id="GO:0008270">
    <property type="term" value="F:zinc ion binding"/>
    <property type="evidence" value="ECO:0007669"/>
    <property type="project" value="InterPro"/>
</dbReference>
<dbReference type="Pfam" id="PF02720">
    <property type="entry name" value="DUF222"/>
    <property type="match status" value="1"/>
</dbReference>
<accession>A0A512I997</accession>
<sequence>MTATAQRRPRTRVSGEECPGESVPPEMLDLRARGAAVRAAAFELADAAAAEARAVGAQLRCIHRLWLAAQAARTAARFEAMEKAQAELFARGAVRPDPLSPLAEAEHQLVVDVAAEVGPALRLPSGTARRRVEDAVLLAEMLPEVLIALEAGRIGAAQAMVMVEQWRELVVDAPTWTGTQCVPPPVESVCRLIAELLERAPQVTAAQLRATARARRAVLVADAEERSRRAARKHRAVWVEPASDGTAYLHALLDAHVAIAVHGRLEELATLLGEDVPVPGRPGPACAPGPELPEAAEPRTAGELRADVLADLLLDGVLPDDARFPRGIRAQVSVTVPVAMLTGAGAGPGATGCGAPMLSGYGPISAEVARQLAAGAGAWHRVLTHPATGVVLDHDRTVYAVPRDLRRLVELRDGTCRFPGCRRRAQSCDLDHTVAWIDGGPTAEHNLAALCRHHHRIKHRSGHLGRWSVRQIDAEPALGATGEPPGRTAVLEWTSPAGLVHRSAPEHVGGREILADLRRTPVAGRPPGDSPPLDLGDAPPPF</sequence>
<evidence type="ECO:0000313" key="5">
    <source>
        <dbReference type="Proteomes" id="UP000321103"/>
    </source>
</evidence>
<dbReference type="InterPro" id="IPR003615">
    <property type="entry name" value="HNH_nuc"/>
</dbReference>
<name>A0A512I997_9MICC</name>
<dbReference type="AlphaFoldDB" id="A0A512I997"/>
<feature type="region of interest" description="Disordered" evidence="2">
    <location>
        <begin position="1"/>
        <end position="25"/>
    </location>
</feature>
<evidence type="ECO:0000256" key="1">
    <source>
        <dbReference type="ARBA" id="ARBA00023450"/>
    </source>
</evidence>
<keyword evidence="5" id="KW-1185">Reference proteome</keyword>
<dbReference type="STRING" id="388357.GCA_001580365_00677"/>
<organism evidence="4 5">
    <name type="scientific">Kocuria turfanensis</name>
    <dbReference type="NCBI Taxonomy" id="388357"/>
    <lineage>
        <taxon>Bacteria</taxon>
        <taxon>Bacillati</taxon>
        <taxon>Actinomycetota</taxon>
        <taxon>Actinomycetes</taxon>
        <taxon>Micrococcales</taxon>
        <taxon>Micrococcaceae</taxon>
        <taxon>Kocuria</taxon>
    </lineage>
</organism>
<dbReference type="SMART" id="SM00507">
    <property type="entry name" value="HNHc"/>
    <property type="match status" value="1"/>
</dbReference>
<feature type="region of interest" description="Disordered" evidence="2">
    <location>
        <begin position="515"/>
        <end position="542"/>
    </location>
</feature>
<reference evidence="4 5" key="1">
    <citation type="submission" date="2019-07" db="EMBL/GenBank/DDBJ databases">
        <title>Whole genome shotgun sequence of Kocuria turfanensis NBRC 107627.</title>
        <authorList>
            <person name="Hosoyama A."/>
            <person name="Uohara A."/>
            <person name="Ohji S."/>
            <person name="Ichikawa N."/>
        </authorList>
    </citation>
    <scope>NUCLEOTIDE SEQUENCE [LARGE SCALE GENOMIC DNA]</scope>
    <source>
        <strain evidence="4 5">NBRC 107627</strain>
    </source>
</reference>
<evidence type="ECO:0000313" key="4">
    <source>
        <dbReference type="EMBL" id="GEO94274.1"/>
    </source>
</evidence>
<dbReference type="InterPro" id="IPR003870">
    <property type="entry name" value="DUF222"/>
</dbReference>
<feature type="domain" description="HNH nuclease" evidence="3">
    <location>
        <begin position="404"/>
        <end position="456"/>
    </location>
</feature>
<comment type="caution">
    <text evidence="4">The sequence shown here is derived from an EMBL/GenBank/DDBJ whole genome shotgun (WGS) entry which is preliminary data.</text>
</comment>
<dbReference type="GO" id="GO:0003676">
    <property type="term" value="F:nucleic acid binding"/>
    <property type="evidence" value="ECO:0007669"/>
    <property type="project" value="InterPro"/>
</dbReference>
<comment type="similarity">
    <text evidence="1">Belongs to the Rv1128c/1148c/1588c/1702c/1945/3466 family.</text>
</comment>
<dbReference type="InterPro" id="IPR002711">
    <property type="entry name" value="HNH"/>
</dbReference>
<dbReference type="Proteomes" id="UP000321103">
    <property type="component" value="Unassembled WGS sequence"/>
</dbReference>
<evidence type="ECO:0000259" key="3">
    <source>
        <dbReference type="SMART" id="SM00507"/>
    </source>
</evidence>
<dbReference type="CDD" id="cd00085">
    <property type="entry name" value="HNHc"/>
    <property type="match status" value="1"/>
</dbReference>
<dbReference type="Pfam" id="PF01844">
    <property type="entry name" value="HNH"/>
    <property type="match status" value="1"/>
</dbReference>
<dbReference type="EMBL" id="BJZS01000014">
    <property type="protein sequence ID" value="GEO94274.1"/>
    <property type="molecule type" value="Genomic_DNA"/>
</dbReference>